<accession>A0A523RUN2</accession>
<keyword evidence="2 5" id="KW-0413">Isomerase</keyword>
<evidence type="ECO:0000313" key="6">
    <source>
        <dbReference type="Proteomes" id="UP000316360"/>
    </source>
</evidence>
<dbReference type="SMART" id="SM01001">
    <property type="entry name" value="AIRC"/>
    <property type="match status" value="1"/>
</dbReference>
<dbReference type="GO" id="GO:0004638">
    <property type="term" value="F:phosphoribosylaminoimidazole carboxylase activity"/>
    <property type="evidence" value="ECO:0007669"/>
    <property type="project" value="UniProtKB-EC"/>
</dbReference>
<keyword evidence="1" id="KW-0658">Purine biosynthesis</keyword>
<comment type="caution">
    <text evidence="5">The sequence shown here is derived from an EMBL/GenBank/DDBJ whole genome shotgun (WGS) entry which is preliminary data.</text>
</comment>
<evidence type="ECO:0000259" key="4">
    <source>
        <dbReference type="SMART" id="SM01001"/>
    </source>
</evidence>
<dbReference type="Proteomes" id="UP000316360">
    <property type="component" value="Unassembled WGS sequence"/>
</dbReference>
<dbReference type="GO" id="GO:0034023">
    <property type="term" value="F:5-(carboxyamino)imidazole ribonucleotide mutase activity"/>
    <property type="evidence" value="ECO:0007669"/>
    <property type="project" value="UniProtKB-EC"/>
</dbReference>
<dbReference type="PANTHER" id="PTHR23046:SF2">
    <property type="entry name" value="PHOSPHORIBOSYLAMINOIMIDAZOLE CARBOXYLASE"/>
    <property type="match status" value="1"/>
</dbReference>
<dbReference type="PANTHER" id="PTHR23046">
    <property type="entry name" value="PHOSPHORIBOSYLAMINOIMIDAZOLE CARBOXYLASE CATALYTIC SUBUNIT"/>
    <property type="match status" value="1"/>
</dbReference>
<organism evidence="5 6">
    <name type="scientific">Aerophobetes bacterium</name>
    <dbReference type="NCBI Taxonomy" id="2030807"/>
    <lineage>
        <taxon>Bacteria</taxon>
        <taxon>Candidatus Aerophobota</taxon>
    </lineage>
</organism>
<dbReference type="EC" id="4.1.1.21" evidence="5"/>
<dbReference type="Pfam" id="PF00731">
    <property type="entry name" value="AIRC"/>
    <property type="match status" value="1"/>
</dbReference>
<sequence length="143" mass="14744">PVMKDCLKTLDKFAISYEVKVLSAHRMPEATASYARDLRQRGIKVVIAGAGGAAHLPGVIAAHTILPVIGIPLASSSLQGIDALYSIVQMPGGVPVASMGIGGAGAKNAAILAAEILSLSSSDLEEKLKQYKAHLAQSRADSV</sequence>
<dbReference type="SUPFAM" id="SSF52255">
    <property type="entry name" value="N5-CAIR mutase (phosphoribosylaminoimidazole carboxylase, PurE)"/>
    <property type="match status" value="1"/>
</dbReference>
<proteinExistence type="inferred from homology"/>
<dbReference type="HAMAP" id="MF_01929">
    <property type="entry name" value="PurE_classI"/>
    <property type="match status" value="1"/>
</dbReference>
<dbReference type="EMBL" id="SOKJ01000288">
    <property type="protein sequence ID" value="TET09508.1"/>
    <property type="molecule type" value="Genomic_DNA"/>
</dbReference>
<dbReference type="InterPro" id="IPR000031">
    <property type="entry name" value="PurE_dom"/>
</dbReference>
<evidence type="ECO:0000313" key="5">
    <source>
        <dbReference type="EMBL" id="TET09508.1"/>
    </source>
</evidence>
<dbReference type="InterPro" id="IPR033747">
    <property type="entry name" value="PurE_ClassI"/>
</dbReference>
<dbReference type="GO" id="GO:0006189">
    <property type="term" value="P:'de novo' IMP biosynthetic process"/>
    <property type="evidence" value="ECO:0007669"/>
    <property type="project" value="InterPro"/>
</dbReference>
<dbReference type="EC" id="5.4.99.18" evidence="5"/>
<comment type="pathway">
    <text evidence="3">Purine metabolism.</text>
</comment>
<feature type="domain" description="PurE" evidence="4">
    <location>
        <begin position="1"/>
        <end position="139"/>
    </location>
</feature>
<feature type="non-terminal residue" evidence="5">
    <location>
        <position position="1"/>
    </location>
</feature>
<dbReference type="AlphaFoldDB" id="A0A523RUN2"/>
<evidence type="ECO:0000256" key="2">
    <source>
        <dbReference type="ARBA" id="ARBA00023235"/>
    </source>
</evidence>
<dbReference type="NCBIfam" id="TIGR01162">
    <property type="entry name" value="purE"/>
    <property type="match status" value="1"/>
</dbReference>
<keyword evidence="5" id="KW-0456">Lyase</keyword>
<gene>
    <name evidence="5" type="primary">purE</name>
    <name evidence="5" type="ORF">E3J84_05080</name>
</gene>
<protein>
    <submittedName>
        <fullName evidence="5">5-(Carboxyamino)imidazole ribonucleotide mutase</fullName>
        <ecNumber evidence="5">4.1.1.21</ecNumber>
        <ecNumber evidence="5">5.4.99.18</ecNumber>
    </submittedName>
</protein>
<evidence type="ECO:0000256" key="3">
    <source>
        <dbReference type="ARBA" id="ARBA00025704"/>
    </source>
</evidence>
<dbReference type="Gene3D" id="3.40.50.1970">
    <property type="match status" value="1"/>
</dbReference>
<reference evidence="5 6" key="1">
    <citation type="submission" date="2019-03" db="EMBL/GenBank/DDBJ databases">
        <title>Metabolic potential of uncultured bacteria and archaea associated with petroleum seepage in deep-sea sediments.</title>
        <authorList>
            <person name="Dong X."/>
            <person name="Hubert C."/>
        </authorList>
    </citation>
    <scope>NUCLEOTIDE SEQUENCE [LARGE SCALE GENOMIC DNA]</scope>
    <source>
        <strain evidence="5">E44_bin7</strain>
    </source>
</reference>
<name>A0A523RUN2_UNCAE</name>
<evidence type="ECO:0000256" key="1">
    <source>
        <dbReference type="ARBA" id="ARBA00022755"/>
    </source>
</evidence>
<dbReference type="PIRSF" id="PIRSF001338">
    <property type="entry name" value="AIR_carboxylase"/>
    <property type="match status" value="1"/>
</dbReference>
<dbReference type="InterPro" id="IPR024694">
    <property type="entry name" value="PurE_prokaryotes"/>
</dbReference>